<dbReference type="GO" id="GO:0019843">
    <property type="term" value="F:rRNA binding"/>
    <property type="evidence" value="ECO:0007669"/>
    <property type="project" value="UniProtKB-UniRule"/>
</dbReference>
<keyword evidence="7" id="KW-0934">Plastid</keyword>
<dbReference type="InterPro" id="IPR000630">
    <property type="entry name" value="Ribosomal_uS8"/>
</dbReference>
<dbReference type="GO" id="GO:0005840">
    <property type="term" value="C:ribosome"/>
    <property type="evidence" value="ECO:0007669"/>
    <property type="project" value="UniProtKB-KW"/>
</dbReference>
<dbReference type="Gene3D" id="3.30.1490.10">
    <property type="match status" value="1"/>
</dbReference>
<name>A0AB39U366_9MONI</name>
<dbReference type="EMBL" id="PQ140142">
    <property type="protein sequence ID" value="XDR06764.1"/>
    <property type="molecule type" value="Genomic_DNA"/>
</dbReference>
<evidence type="ECO:0000256" key="6">
    <source>
        <dbReference type="RuleBase" id="RU003660"/>
    </source>
</evidence>
<geneLocation type="chloroplast" evidence="7"/>
<dbReference type="PANTHER" id="PTHR11758">
    <property type="entry name" value="40S RIBOSOMAL PROTEIN S15A"/>
    <property type="match status" value="1"/>
</dbReference>
<dbReference type="HAMAP" id="MF_01302_B">
    <property type="entry name" value="Ribosomal_uS8_B"/>
    <property type="match status" value="1"/>
</dbReference>
<comment type="similarity">
    <text evidence="1 5 6">Belongs to the universal ribosomal protein uS8 family.</text>
</comment>
<evidence type="ECO:0000256" key="1">
    <source>
        <dbReference type="ARBA" id="ARBA00006471"/>
    </source>
</evidence>
<dbReference type="FunFam" id="3.30.1490.10:FF:000001">
    <property type="entry name" value="30S ribosomal protein S8"/>
    <property type="match status" value="1"/>
</dbReference>
<gene>
    <name evidence="5 7" type="primary">rps8</name>
</gene>
<keyword evidence="7" id="KW-0150">Chloroplast</keyword>
<comment type="function">
    <text evidence="5">One of the primary rRNA binding proteins, it binds directly to 16S rRNA central domain where it helps coordinate assembly of the platform of the 30S subunit.</text>
</comment>
<dbReference type="NCBIfam" id="NF001109">
    <property type="entry name" value="PRK00136.1"/>
    <property type="match status" value="1"/>
</dbReference>
<dbReference type="GO" id="GO:0006412">
    <property type="term" value="P:translation"/>
    <property type="evidence" value="ECO:0007669"/>
    <property type="project" value="UniProtKB-UniRule"/>
</dbReference>
<comment type="subunit">
    <text evidence="5">Part of the 30S ribosomal subunit.</text>
</comment>
<dbReference type="EMBL" id="PQ140141">
    <property type="protein sequence ID" value="XDR06680.1"/>
    <property type="molecule type" value="Genomic_DNA"/>
</dbReference>
<keyword evidence="5" id="KW-0694">RNA-binding</keyword>
<proteinExistence type="inferred from homology"/>
<evidence type="ECO:0000256" key="2">
    <source>
        <dbReference type="ARBA" id="ARBA00022980"/>
    </source>
</evidence>
<dbReference type="GO" id="GO:0003735">
    <property type="term" value="F:structural constituent of ribosome"/>
    <property type="evidence" value="ECO:0007669"/>
    <property type="project" value="InterPro"/>
</dbReference>
<evidence type="ECO:0000313" key="7">
    <source>
        <dbReference type="EMBL" id="XDR06680.1"/>
    </source>
</evidence>
<reference evidence="7" key="1">
    <citation type="submission" date="2024-07" db="EMBL/GenBank/DDBJ databases">
        <authorList>
            <person name="Jiangping S."/>
            <person name="Xinsheng Q."/>
            <person name="Yuehong Y."/>
            <person name="Minyu L."/>
        </authorList>
    </citation>
    <scope>NUCLEOTIDE SEQUENCE</scope>
</reference>
<dbReference type="InterPro" id="IPR035987">
    <property type="entry name" value="Ribosomal_uS8_sf"/>
</dbReference>
<dbReference type="PROSITE" id="PS00053">
    <property type="entry name" value="RIBOSOMAL_S8"/>
    <property type="match status" value="1"/>
</dbReference>
<dbReference type="AlphaFoldDB" id="A0AB39U366"/>
<protein>
    <recommendedName>
        <fullName evidence="4 5">Small ribosomal subunit protein uS8c</fullName>
    </recommendedName>
</protein>
<dbReference type="Pfam" id="PF00410">
    <property type="entry name" value="Ribosomal_S8"/>
    <property type="match status" value="1"/>
</dbReference>
<sequence length="132" mass="14904">MSNDTVADMITSIRNANVRKNVKVRVPATGTNRSIGKILLQEGFIENVGEQEDNNKSFLTLTLRYRGRKRDPYITALKRISKPGLRIYSNHREIPEILGGMGIVIISTPFGIMTDWEARQKKIGGEILCCVW</sequence>
<accession>A0AB39U366</accession>
<organism evidence="7">
    <name type="scientific">Ophioglossum hongii</name>
    <dbReference type="NCBI Taxonomy" id="3238578"/>
    <lineage>
        <taxon>Eukaryota</taxon>
        <taxon>Viridiplantae</taxon>
        <taxon>Streptophyta</taxon>
        <taxon>Embryophyta</taxon>
        <taxon>Tracheophyta</taxon>
        <taxon>Polypodiopsida</taxon>
        <taxon>Ophioglossidae</taxon>
        <taxon>Ophioglossales</taxon>
        <taxon>Ophioglossaceae</taxon>
        <taxon>Ophioglossoideae</taxon>
        <taxon>Ophioglossum</taxon>
    </lineage>
</organism>
<dbReference type="GO" id="GO:1990904">
    <property type="term" value="C:ribonucleoprotein complex"/>
    <property type="evidence" value="ECO:0007669"/>
    <property type="project" value="UniProtKB-KW"/>
</dbReference>
<dbReference type="SUPFAM" id="SSF56047">
    <property type="entry name" value="Ribosomal protein S8"/>
    <property type="match status" value="1"/>
</dbReference>
<comment type="subcellular location">
    <subcellularLocation>
        <location evidence="5">Plastid</location>
        <location evidence="5">Chloroplast</location>
    </subcellularLocation>
</comment>
<keyword evidence="2 5" id="KW-0689">Ribosomal protein</keyword>
<evidence type="ECO:0000256" key="5">
    <source>
        <dbReference type="HAMAP-Rule" id="MF_01302"/>
    </source>
</evidence>
<dbReference type="GO" id="GO:0009507">
    <property type="term" value="C:chloroplast"/>
    <property type="evidence" value="ECO:0007669"/>
    <property type="project" value="UniProtKB-SubCell"/>
</dbReference>
<dbReference type="Gene3D" id="3.30.1370.30">
    <property type="match status" value="1"/>
</dbReference>
<evidence type="ECO:0000256" key="4">
    <source>
        <dbReference type="ARBA" id="ARBA00035153"/>
    </source>
</evidence>
<keyword evidence="5" id="KW-0699">rRNA-binding</keyword>
<evidence type="ECO:0000256" key="3">
    <source>
        <dbReference type="ARBA" id="ARBA00023274"/>
    </source>
</evidence>
<dbReference type="InterPro" id="IPR047863">
    <property type="entry name" value="Ribosomal_uS8_CS"/>
</dbReference>
<keyword evidence="3 5" id="KW-0687">Ribonucleoprotein</keyword>